<feature type="region of interest" description="Disordered" evidence="1">
    <location>
        <begin position="1"/>
        <end position="33"/>
    </location>
</feature>
<accession>A0A383B787</accession>
<evidence type="ECO:0000313" key="2">
    <source>
        <dbReference type="EMBL" id="SVE15660.1"/>
    </source>
</evidence>
<protein>
    <submittedName>
        <fullName evidence="2">Uncharacterized protein</fullName>
    </submittedName>
</protein>
<gene>
    <name evidence="2" type="ORF">METZ01_LOCUS468514</name>
</gene>
<sequence length="33" mass="3728">MPIASEFDGCDPQRSSRRSKSLTSYINNRGQLL</sequence>
<evidence type="ECO:0000256" key="1">
    <source>
        <dbReference type="SAM" id="MobiDB-lite"/>
    </source>
</evidence>
<dbReference type="EMBL" id="UINC01197927">
    <property type="protein sequence ID" value="SVE15660.1"/>
    <property type="molecule type" value="Genomic_DNA"/>
</dbReference>
<organism evidence="2">
    <name type="scientific">marine metagenome</name>
    <dbReference type="NCBI Taxonomy" id="408172"/>
    <lineage>
        <taxon>unclassified sequences</taxon>
        <taxon>metagenomes</taxon>
        <taxon>ecological metagenomes</taxon>
    </lineage>
</organism>
<reference evidence="2" key="1">
    <citation type="submission" date="2018-05" db="EMBL/GenBank/DDBJ databases">
        <authorList>
            <person name="Lanie J.A."/>
            <person name="Ng W.-L."/>
            <person name="Kazmierczak K.M."/>
            <person name="Andrzejewski T.M."/>
            <person name="Davidsen T.M."/>
            <person name="Wayne K.J."/>
            <person name="Tettelin H."/>
            <person name="Glass J.I."/>
            <person name="Rusch D."/>
            <person name="Podicherti R."/>
            <person name="Tsui H.-C.T."/>
            <person name="Winkler M.E."/>
        </authorList>
    </citation>
    <scope>NUCLEOTIDE SEQUENCE</scope>
</reference>
<name>A0A383B787_9ZZZZ</name>
<dbReference type="AlphaFoldDB" id="A0A383B787"/>
<proteinExistence type="predicted"/>
<feature type="compositionally biased region" description="Polar residues" evidence="1">
    <location>
        <begin position="21"/>
        <end position="33"/>
    </location>
</feature>